<dbReference type="InterPro" id="IPR011993">
    <property type="entry name" value="PH-like_dom_sf"/>
</dbReference>
<dbReference type="InterPro" id="IPR000409">
    <property type="entry name" value="BEACH_dom"/>
</dbReference>
<dbReference type="Pfam" id="PF02138">
    <property type="entry name" value="Beach"/>
    <property type="match status" value="1"/>
</dbReference>
<dbReference type="Proteomes" id="UP000002009">
    <property type="component" value="Chromosome 2"/>
</dbReference>
<dbReference type="PANTHER" id="PTHR13743:SF123">
    <property type="entry name" value="PROTEIN FAN"/>
    <property type="match status" value="1"/>
</dbReference>
<evidence type="ECO:0000313" key="3">
    <source>
        <dbReference type="EMBL" id="ACO61432.1"/>
    </source>
</evidence>
<dbReference type="eggNOG" id="KOG1786">
    <property type="taxonomic scope" value="Eukaryota"/>
</dbReference>
<dbReference type="SMART" id="SM00320">
    <property type="entry name" value="WD40"/>
    <property type="match status" value="4"/>
</dbReference>
<organism evidence="3 4">
    <name type="scientific">Micromonas commoda (strain RCC299 / NOUM17 / CCMP2709)</name>
    <name type="common">Picoplanktonic green alga</name>
    <dbReference type="NCBI Taxonomy" id="296587"/>
    <lineage>
        <taxon>Eukaryota</taxon>
        <taxon>Viridiplantae</taxon>
        <taxon>Chlorophyta</taxon>
        <taxon>Mamiellophyceae</taxon>
        <taxon>Mamiellales</taxon>
        <taxon>Mamiellaceae</taxon>
        <taxon>Micromonas</taxon>
    </lineage>
</organism>
<sequence>MLEEIAARYAPQDMLRSGGGRVDGAERSRRFSLLHLDEGEDYVGDWQASMRAPEGSLDPYPGAVAAADSNGKLRGRIRLLSSSVLFDPDNIVVPMLKFPLGSVRRLEALGGSADAFELVCARTVAIRPGGRDVDYTVDPDALKLGAWRFDLSHQPAGKVLEPLGQLIAIHQIESTPERRSALETLRVAREDSAVFNRRNLTDPETESVCFEAPAAAICPLVREPGRLALTDRRIYFQPINDVTGGCAARSHSLAGIGAVLRRRCALRQTGLEVFFKARGDAGDADDGTFLGPSVLLELRSESEREACVQAMLGALAATALRRGDGDDKAITGGAVAGSALLEGKIGWLEATTAAWRRGAVSNLDYLLYLNAAAGRGFNDLTQWPVMPWVLRDYRSETLNLDDPAVYRDLARPVGALDEERLATLRERMRQMKLAKMPPYLYGTHYSAPGYVLYWLIRAAPAHHLRLQSGRYDAPDRQFHSIAESWESVLTSSADVKELTPEFFTPPADFLVNVRDLPLGRRTRDGAELGDVVLPTWANGDPTTFLRTHRAALESEHVSRRIHEWIDLVFGYKQNGHEAERADNVFHPLTYEDALLELDAEADPVRRASLEAQMNEFGRAPRRLFAKAHPRRDANAHEKYNQTLLDVSDVSDDTPAPERTMALVGTLLALLEPTVESTLEALCLGGGEGGGAGLDDLDEFEQFGADEATELDVDKLNADDASVKLPTTTEKAAADDDEVDVGDFAEENSRAETPTNSGGLKQLWLSKCHGISVGAVRFTGGGAEPAIASVGRDSVLRVHSLQLGDQLHASTVGSLGKMSLSGLAVTAEFASTPGSKFPATLVGSRDGGVYAYDVDGGVTVRRTDAHDARDGVGAMCAPRREPGKIFTASSAGRIRLWDVASFTGLGNRALTGPSAGAFIAELGELESEDCEWISACCDDGGSLALVGADEGLVAAWDPRRKRASWIAEACPSGREVTGLALMPDGFRVAVACGDGFARILELRKCGEVSDDRDLGVGSLTCVLANGKRGLLCGGRTGSLAAWDPDLAAPAAVRKPFRVRGVEVPSRGVGVSCAAAAPGGGVLAVGWDDGSVGVYAENR</sequence>
<dbReference type="Gene3D" id="2.30.29.30">
    <property type="entry name" value="Pleckstrin-homology domain (PH domain)/Phosphotyrosine-binding domain (PTB)"/>
    <property type="match status" value="1"/>
</dbReference>
<dbReference type="InterPro" id="IPR050865">
    <property type="entry name" value="BEACH_Domain"/>
</dbReference>
<dbReference type="InterPro" id="IPR036322">
    <property type="entry name" value="WD40_repeat_dom_sf"/>
</dbReference>
<dbReference type="GeneID" id="8240887"/>
<accession>C1DYI3</accession>
<evidence type="ECO:0000313" key="4">
    <source>
        <dbReference type="Proteomes" id="UP000002009"/>
    </source>
</evidence>
<gene>
    <name evidence="3" type="ORF">MICPUN_55931</name>
</gene>
<feature type="domain" description="BEACH" evidence="1">
    <location>
        <begin position="340"/>
        <end position="631"/>
    </location>
</feature>
<evidence type="ECO:0000259" key="2">
    <source>
        <dbReference type="PROSITE" id="PS51783"/>
    </source>
</evidence>
<dbReference type="SUPFAM" id="SSF50729">
    <property type="entry name" value="PH domain-like"/>
    <property type="match status" value="1"/>
</dbReference>
<dbReference type="InterPro" id="IPR023362">
    <property type="entry name" value="PH-BEACH_dom"/>
</dbReference>
<dbReference type="RefSeq" id="XP_002500174.1">
    <property type="nucleotide sequence ID" value="XM_002500128.1"/>
</dbReference>
<dbReference type="CDD" id="cd06071">
    <property type="entry name" value="Beach"/>
    <property type="match status" value="1"/>
</dbReference>
<dbReference type="EMBL" id="CP001323">
    <property type="protein sequence ID" value="ACO61432.1"/>
    <property type="molecule type" value="Genomic_DNA"/>
</dbReference>
<dbReference type="InterPro" id="IPR057496">
    <property type="entry name" value="FAN-like_PH"/>
</dbReference>
<dbReference type="Gene3D" id="1.10.1540.10">
    <property type="entry name" value="BEACH domain"/>
    <property type="match status" value="1"/>
</dbReference>
<feature type="domain" description="BEACH-type PH" evidence="2">
    <location>
        <begin position="203"/>
        <end position="312"/>
    </location>
</feature>
<dbReference type="PROSITE" id="PS51783">
    <property type="entry name" value="PH_BEACH"/>
    <property type="match status" value="1"/>
</dbReference>
<dbReference type="SMART" id="SM01026">
    <property type="entry name" value="Beach"/>
    <property type="match status" value="1"/>
</dbReference>
<dbReference type="InterPro" id="IPR001680">
    <property type="entry name" value="WD40_rpt"/>
</dbReference>
<dbReference type="OrthoDB" id="26681at2759"/>
<proteinExistence type="predicted"/>
<dbReference type="PROSITE" id="PS50197">
    <property type="entry name" value="BEACH"/>
    <property type="match status" value="1"/>
</dbReference>
<dbReference type="SUPFAM" id="SSF81837">
    <property type="entry name" value="BEACH domain"/>
    <property type="match status" value="1"/>
</dbReference>
<dbReference type="InParanoid" id="C1DYI3"/>
<dbReference type="AlphaFoldDB" id="C1DYI3"/>
<name>C1DYI3_MICCC</name>
<protein>
    <submittedName>
        <fullName evidence="3">BEACH/WD40 domain fusion protein</fullName>
    </submittedName>
</protein>
<dbReference type="Pfam" id="PF25400">
    <property type="entry name" value="PH_FAN"/>
    <property type="match status" value="1"/>
</dbReference>
<dbReference type="STRING" id="296587.C1DYI3"/>
<evidence type="ECO:0000259" key="1">
    <source>
        <dbReference type="PROSITE" id="PS50197"/>
    </source>
</evidence>
<dbReference type="PANTHER" id="PTHR13743">
    <property type="entry name" value="BEIGE/BEACH-RELATED"/>
    <property type="match status" value="1"/>
</dbReference>
<reference evidence="3 4" key="1">
    <citation type="journal article" date="2009" name="Science">
        <title>Green evolution and dynamic adaptations revealed by genomes of the marine picoeukaryotes Micromonas.</title>
        <authorList>
            <person name="Worden A.Z."/>
            <person name="Lee J.H."/>
            <person name="Mock T."/>
            <person name="Rouze P."/>
            <person name="Simmons M.P."/>
            <person name="Aerts A.L."/>
            <person name="Allen A.E."/>
            <person name="Cuvelier M.L."/>
            <person name="Derelle E."/>
            <person name="Everett M.V."/>
            <person name="Foulon E."/>
            <person name="Grimwood J."/>
            <person name="Gundlach H."/>
            <person name="Henrissat B."/>
            <person name="Napoli C."/>
            <person name="McDonald S.M."/>
            <person name="Parker M.S."/>
            <person name="Rombauts S."/>
            <person name="Salamov A."/>
            <person name="Von Dassow P."/>
            <person name="Badger J.H."/>
            <person name="Coutinho P.M."/>
            <person name="Demir E."/>
            <person name="Dubchak I."/>
            <person name="Gentemann C."/>
            <person name="Eikrem W."/>
            <person name="Gready J.E."/>
            <person name="John U."/>
            <person name="Lanier W."/>
            <person name="Lindquist E.A."/>
            <person name="Lucas S."/>
            <person name="Mayer K.F."/>
            <person name="Moreau H."/>
            <person name="Not F."/>
            <person name="Otillar R."/>
            <person name="Panaud O."/>
            <person name="Pangilinan J."/>
            <person name="Paulsen I."/>
            <person name="Piegu B."/>
            <person name="Poliakov A."/>
            <person name="Robbens S."/>
            <person name="Schmutz J."/>
            <person name="Toulza E."/>
            <person name="Wyss T."/>
            <person name="Zelensky A."/>
            <person name="Zhou K."/>
            <person name="Armbrust E.V."/>
            <person name="Bhattacharya D."/>
            <person name="Goodenough U.W."/>
            <person name="Van de Peer Y."/>
            <person name="Grigoriev I.V."/>
        </authorList>
    </citation>
    <scope>NUCLEOTIDE SEQUENCE [LARGE SCALE GENOMIC DNA]</scope>
    <source>
        <strain evidence="4">RCC299 / NOUM17</strain>
    </source>
</reference>
<keyword evidence="4" id="KW-1185">Reference proteome</keyword>
<dbReference type="InterPro" id="IPR036372">
    <property type="entry name" value="BEACH_dom_sf"/>
</dbReference>
<dbReference type="Gene3D" id="2.130.10.10">
    <property type="entry name" value="YVTN repeat-like/Quinoprotein amine dehydrogenase"/>
    <property type="match status" value="2"/>
</dbReference>
<dbReference type="InterPro" id="IPR015943">
    <property type="entry name" value="WD40/YVTN_repeat-like_dom_sf"/>
</dbReference>
<dbReference type="OMA" id="RRIHEWI"/>
<dbReference type="KEGG" id="mis:MICPUN_55931"/>
<dbReference type="SUPFAM" id="SSF50978">
    <property type="entry name" value="WD40 repeat-like"/>
    <property type="match status" value="1"/>
</dbReference>